<evidence type="ECO:0000313" key="2">
    <source>
        <dbReference type="EMBL" id="SVE22483.1"/>
    </source>
</evidence>
<dbReference type="PANTHER" id="PTHR43032:SF3">
    <property type="entry name" value="PROTEIN-METHIONINE-SULFOXIDE REDUCTASE CATALYTIC SUBUNIT MSRP"/>
    <property type="match status" value="1"/>
</dbReference>
<dbReference type="Gene3D" id="3.90.420.10">
    <property type="entry name" value="Oxidoreductase, molybdopterin-binding domain"/>
    <property type="match status" value="1"/>
</dbReference>
<protein>
    <recommendedName>
        <fullName evidence="1">Oxidoreductase molybdopterin-binding domain-containing protein</fullName>
    </recommendedName>
</protein>
<gene>
    <name evidence="2" type="ORF">METZ01_LOCUS475337</name>
</gene>
<dbReference type="EMBL" id="UINC01202600">
    <property type="protein sequence ID" value="SVE22483.1"/>
    <property type="molecule type" value="Genomic_DNA"/>
</dbReference>
<feature type="non-terminal residue" evidence="2">
    <location>
        <position position="1"/>
    </location>
</feature>
<feature type="domain" description="Oxidoreductase molybdopterin-binding" evidence="1">
    <location>
        <begin position="124"/>
        <end position="198"/>
    </location>
</feature>
<dbReference type="SUPFAM" id="SSF56524">
    <property type="entry name" value="Oxidoreductase molybdopterin-binding domain"/>
    <property type="match status" value="1"/>
</dbReference>
<accession>A0A383BRQ3</accession>
<reference evidence="2" key="1">
    <citation type="submission" date="2018-05" db="EMBL/GenBank/DDBJ databases">
        <authorList>
            <person name="Lanie J.A."/>
            <person name="Ng W.-L."/>
            <person name="Kazmierczak K.M."/>
            <person name="Andrzejewski T.M."/>
            <person name="Davidsen T.M."/>
            <person name="Wayne K.J."/>
            <person name="Tettelin H."/>
            <person name="Glass J.I."/>
            <person name="Rusch D."/>
            <person name="Podicherti R."/>
            <person name="Tsui H.-C.T."/>
            <person name="Winkler M.E."/>
        </authorList>
    </citation>
    <scope>NUCLEOTIDE SEQUENCE</scope>
</reference>
<proteinExistence type="predicted"/>
<dbReference type="InterPro" id="IPR036374">
    <property type="entry name" value="OxRdtase_Mopterin-bd_sf"/>
</dbReference>
<name>A0A383BRQ3_9ZZZZ</name>
<dbReference type="PANTHER" id="PTHR43032">
    <property type="entry name" value="PROTEIN-METHIONINE-SULFOXIDE REDUCTASE"/>
    <property type="match status" value="1"/>
</dbReference>
<dbReference type="InterPro" id="IPR000572">
    <property type="entry name" value="OxRdtase_Mopterin-bd_dom"/>
</dbReference>
<feature type="non-terminal residue" evidence="2">
    <location>
        <position position="220"/>
    </location>
</feature>
<sequence length="220" mass="24637">VWEVNVGQGFRAKIPSHQITSPEVFFNRRKFLSAFGVGILATPFAGCTSAIGASQARAQSSLLDVPLQRPSVFPTQRNAAFDTPPGAINRPELTPRDVAASHNNFYEFLSGRGGPVWQFCGDFEVEPWKVEITGECNNPMTLDLDDIFAFDHEERVYHFRCVERWAMNVPWSGFPLRALLEKADPTSAARYVRFETAVVADQMPGVTGSPWYPWPYHEGL</sequence>
<dbReference type="AlphaFoldDB" id="A0A383BRQ3"/>
<evidence type="ECO:0000259" key="1">
    <source>
        <dbReference type="Pfam" id="PF00174"/>
    </source>
</evidence>
<organism evidence="2">
    <name type="scientific">marine metagenome</name>
    <dbReference type="NCBI Taxonomy" id="408172"/>
    <lineage>
        <taxon>unclassified sequences</taxon>
        <taxon>metagenomes</taxon>
        <taxon>ecological metagenomes</taxon>
    </lineage>
</organism>
<dbReference type="Pfam" id="PF00174">
    <property type="entry name" value="Oxidored_molyb"/>
    <property type="match status" value="1"/>
</dbReference>